<organism evidence="13 14">
    <name type="scientific">Seinonella peptonophila</name>
    <dbReference type="NCBI Taxonomy" id="112248"/>
    <lineage>
        <taxon>Bacteria</taxon>
        <taxon>Bacillati</taxon>
        <taxon>Bacillota</taxon>
        <taxon>Bacilli</taxon>
        <taxon>Bacillales</taxon>
        <taxon>Thermoactinomycetaceae</taxon>
        <taxon>Seinonella</taxon>
    </lineage>
</organism>
<dbReference type="PROSITE" id="PS50887">
    <property type="entry name" value="GGDEF"/>
    <property type="match status" value="1"/>
</dbReference>
<accession>A0A1M4WWZ7</accession>
<dbReference type="Pfam" id="PF00990">
    <property type="entry name" value="GGDEF"/>
    <property type="match status" value="1"/>
</dbReference>
<dbReference type="CDD" id="cd00082">
    <property type="entry name" value="HisKA"/>
    <property type="match status" value="1"/>
</dbReference>
<dbReference type="Proteomes" id="UP000184476">
    <property type="component" value="Unassembled WGS sequence"/>
</dbReference>
<keyword evidence="10" id="KW-1133">Transmembrane helix</keyword>
<dbReference type="SUPFAM" id="SSF47384">
    <property type="entry name" value="Homodimeric domain of signal transducing histidine kinase"/>
    <property type="match status" value="1"/>
</dbReference>
<feature type="domain" description="Histidine kinase" evidence="11">
    <location>
        <begin position="354"/>
        <end position="558"/>
    </location>
</feature>
<dbReference type="PROSITE" id="PS50109">
    <property type="entry name" value="HIS_KIN"/>
    <property type="match status" value="1"/>
</dbReference>
<dbReference type="InterPro" id="IPR004358">
    <property type="entry name" value="Sig_transdc_His_kin-like_C"/>
</dbReference>
<evidence type="ECO:0000256" key="6">
    <source>
        <dbReference type="ARBA" id="ARBA00022777"/>
    </source>
</evidence>
<dbReference type="EC" id="2.7.13.3" evidence="2"/>
<dbReference type="Gene3D" id="1.10.287.130">
    <property type="match status" value="1"/>
</dbReference>
<keyword evidence="10" id="KW-0812">Transmembrane</keyword>
<keyword evidence="14" id="KW-1185">Reference proteome</keyword>
<evidence type="ECO:0000313" key="13">
    <source>
        <dbReference type="EMBL" id="SHE85667.1"/>
    </source>
</evidence>
<evidence type="ECO:0000313" key="14">
    <source>
        <dbReference type="Proteomes" id="UP000184476"/>
    </source>
</evidence>
<evidence type="ECO:0000256" key="10">
    <source>
        <dbReference type="SAM" id="Phobius"/>
    </source>
</evidence>
<dbReference type="SUPFAM" id="SSF55073">
    <property type="entry name" value="Nucleotide cyclase"/>
    <property type="match status" value="1"/>
</dbReference>
<keyword evidence="8" id="KW-0902">Two-component regulatory system</keyword>
<feature type="transmembrane region" description="Helical" evidence="10">
    <location>
        <begin position="98"/>
        <end position="116"/>
    </location>
</feature>
<sequence>MLSYHSSYEYHILYFLVRDFALKHPFLHWLCVGVGTVLLLSLLFLGIACQKRKSTVYLYALLVLGSVATLDILTQTIPMLAVYLIAQGIVLYRTQSKSNIAITLIFATVFLVIDSFTTWNKYMLIELMGEVLLFIGVAWTLLQLKQSNHKIEHYKEKNQYLADKVRENQKRLKEYHDTIEDTYRRDYLTGLYNFGGFKEQVIQSLVRCGPDQYYHVVCVDLADFRQVNMEEGLEFGDQILMLLARQLKKNLPHFAKLARYDGDQFAIGIIGDRSVLRLCLDTIERVMEEIKADRTLVNYCVGTATYPLEAKSADELIRLAEQRLSIEQRRLRHREEEHRQRLEKLSAVGQLAAGLAHEIRNPLTSIRGFVQISAAENMEVKKWESIILPEIDRINDLLKQFLNLSETKPARYQEFSLDQLVKDVMSLLQPKSFLMGHEIKVIAPSKAVMIEADAEQIKQVIINLIQNGLESLMDHGKVEVKWKELHGRVMIRIQDNGCGIKPEHFSRIFEPFFTTKGEGTGMGLSICHRIINDHGGQVHVTSQPGRGTTFNIHLPLRQVRKQIVSEIRHLQAQLFEQQNEHHHKRPETPQKRMSKPSFFLH</sequence>
<dbReference type="Gene3D" id="3.30.70.270">
    <property type="match status" value="1"/>
</dbReference>
<feature type="transmembrane region" description="Helical" evidence="10">
    <location>
        <begin position="26"/>
        <end position="49"/>
    </location>
</feature>
<evidence type="ECO:0000256" key="1">
    <source>
        <dbReference type="ARBA" id="ARBA00000085"/>
    </source>
</evidence>
<evidence type="ECO:0000256" key="7">
    <source>
        <dbReference type="ARBA" id="ARBA00022840"/>
    </source>
</evidence>
<dbReference type="CDD" id="cd01949">
    <property type="entry name" value="GGDEF"/>
    <property type="match status" value="1"/>
</dbReference>
<evidence type="ECO:0000256" key="4">
    <source>
        <dbReference type="ARBA" id="ARBA00022679"/>
    </source>
</evidence>
<dbReference type="InterPro" id="IPR005467">
    <property type="entry name" value="His_kinase_dom"/>
</dbReference>
<dbReference type="GO" id="GO:0005524">
    <property type="term" value="F:ATP binding"/>
    <property type="evidence" value="ECO:0007669"/>
    <property type="project" value="UniProtKB-KW"/>
</dbReference>
<dbReference type="InterPro" id="IPR029787">
    <property type="entry name" value="Nucleotide_cyclase"/>
</dbReference>
<keyword evidence="5" id="KW-0547">Nucleotide-binding</keyword>
<evidence type="ECO:0000256" key="2">
    <source>
        <dbReference type="ARBA" id="ARBA00012438"/>
    </source>
</evidence>
<dbReference type="OrthoDB" id="9815750at2"/>
<dbReference type="InterPro" id="IPR003661">
    <property type="entry name" value="HisK_dim/P_dom"/>
</dbReference>
<dbReference type="SMART" id="SM00387">
    <property type="entry name" value="HATPase_c"/>
    <property type="match status" value="1"/>
</dbReference>
<dbReference type="Pfam" id="PF02518">
    <property type="entry name" value="HATPase_c"/>
    <property type="match status" value="1"/>
</dbReference>
<dbReference type="SMART" id="SM00388">
    <property type="entry name" value="HisKA"/>
    <property type="match status" value="1"/>
</dbReference>
<dbReference type="InterPro" id="IPR036097">
    <property type="entry name" value="HisK_dim/P_sf"/>
</dbReference>
<evidence type="ECO:0000259" key="11">
    <source>
        <dbReference type="PROSITE" id="PS50109"/>
    </source>
</evidence>
<gene>
    <name evidence="13" type="ORF">SAMN05444392_1046</name>
</gene>
<dbReference type="PANTHER" id="PTHR43065">
    <property type="entry name" value="SENSOR HISTIDINE KINASE"/>
    <property type="match status" value="1"/>
</dbReference>
<name>A0A1M4WWZ7_9BACL</name>
<dbReference type="PANTHER" id="PTHR43065:SF10">
    <property type="entry name" value="PEROXIDE STRESS-ACTIVATED HISTIDINE KINASE MAK3"/>
    <property type="match status" value="1"/>
</dbReference>
<dbReference type="InterPro" id="IPR036890">
    <property type="entry name" value="HATPase_C_sf"/>
</dbReference>
<evidence type="ECO:0000256" key="5">
    <source>
        <dbReference type="ARBA" id="ARBA00022741"/>
    </source>
</evidence>
<keyword evidence="7" id="KW-0067">ATP-binding</keyword>
<dbReference type="PRINTS" id="PR00344">
    <property type="entry name" value="BCTRLSENSOR"/>
</dbReference>
<comment type="catalytic activity">
    <reaction evidence="1">
        <text>ATP + protein L-histidine = ADP + protein N-phospho-L-histidine.</text>
        <dbReference type="EC" id="2.7.13.3"/>
    </reaction>
</comment>
<dbReference type="SUPFAM" id="SSF55874">
    <property type="entry name" value="ATPase domain of HSP90 chaperone/DNA topoisomerase II/histidine kinase"/>
    <property type="match status" value="1"/>
</dbReference>
<dbReference type="STRING" id="112248.SAMN05444392_1046"/>
<keyword evidence="4" id="KW-0808">Transferase</keyword>
<dbReference type="GO" id="GO:0000155">
    <property type="term" value="F:phosphorelay sensor kinase activity"/>
    <property type="evidence" value="ECO:0007669"/>
    <property type="project" value="InterPro"/>
</dbReference>
<evidence type="ECO:0000256" key="8">
    <source>
        <dbReference type="ARBA" id="ARBA00023012"/>
    </source>
</evidence>
<reference evidence="13 14" key="1">
    <citation type="submission" date="2016-11" db="EMBL/GenBank/DDBJ databases">
        <authorList>
            <person name="Jaros S."/>
            <person name="Januszkiewicz K."/>
            <person name="Wedrychowicz H."/>
        </authorList>
    </citation>
    <scope>NUCLEOTIDE SEQUENCE [LARGE SCALE GENOMIC DNA]</scope>
    <source>
        <strain evidence="13 14">DSM 44666</strain>
    </source>
</reference>
<dbReference type="InterPro" id="IPR000160">
    <property type="entry name" value="GGDEF_dom"/>
</dbReference>
<dbReference type="Pfam" id="PF00512">
    <property type="entry name" value="HisKA"/>
    <property type="match status" value="1"/>
</dbReference>
<dbReference type="InterPro" id="IPR003594">
    <property type="entry name" value="HATPase_dom"/>
</dbReference>
<dbReference type="AlphaFoldDB" id="A0A1M4WWZ7"/>
<proteinExistence type="predicted"/>
<feature type="transmembrane region" description="Helical" evidence="10">
    <location>
        <begin position="56"/>
        <end position="86"/>
    </location>
</feature>
<evidence type="ECO:0000256" key="3">
    <source>
        <dbReference type="ARBA" id="ARBA00022553"/>
    </source>
</evidence>
<evidence type="ECO:0000256" key="9">
    <source>
        <dbReference type="SAM" id="MobiDB-lite"/>
    </source>
</evidence>
<dbReference type="NCBIfam" id="TIGR00254">
    <property type="entry name" value="GGDEF"/>
    <property type="match status" value="1"/>
</dbReference>
<evidence type="ECO:0000259" key="12">
    <source>
        <dbReference type="PROSITE" id="PS50887"/>
    </source>
</evidence>
<dbReference type="EMBL" id="FQVL01000004">
    <property type="protein sequence ID" value="SHE85667.1"/>
    <property type="molecule type" value="Genomic_DNA"/>
</dbReference>
<feature type="region of interest" description="Disordered" evidence="9">
    <location>
        <begin position="577"/>
        <end position="601"/>
    </location>
</feature>
<keyword evidence="6" id="KW-0418">Kinase</keyword>
<protein>
    <recommendedName>
        <fullName evidence="2">histidine kinase</fullName>
        <ecNumber evidence="2">2.7.13.3</ecNumber>
    </recommendedName>
</protein>
<dbReference type="InterPro" id="IPR043128">
    <property type="entry name" value="Rev_trsase/Diguanyl_cyclase"/>
</dbReference>
<feature type="domain" description="GGDEF" evidence="12">
    <location>
        <begin position="212"/>
        <end position="340"/>
    </location>
</feature>
<keyword evidence="3" id="KW-0597">Phosphoprotein</keyword>
<keyword evidence="10" id="KW-0472">Membrane</keyword>
<dbReference type="RefSeq" id="WP_073154413.1">
    <property type="nucleotide sequence ID" value="NZ_FQVL01000004.1"/>
</dbReference>
<dbReference type="SMART" id="SM00267">
    <property type="entry name" value="GGDEF"/>
    <property type="match status" value="1"/>
</dbReference>
<dbReference type="Gene3D" id="3.30.565.10">
    <property type="entry name" value="Histidine kinase-like ATPase, C-terminal domain"/>
    <property type="match status" value="1"/>
</dbReference>